<dbReference type="STRING" id="29542.A6070_07560"/>
<name>A0A1L3GJ27_SYNAC</name>
<dbReference type="OrthoDB" id="1704979at2"/>
<evidence type="ECO:0008006" key="3">
    <source>
        <dbReference type="Google" id="ProtNLM"/>
    </source>
</evidence>
<dbReference type="SUPFAM" id="SSF56059">
    <property type="entry name" value="Glutathione synthetase ATP-binding domain-like"/>
    <property type="match status" value="1"/>
</dbReference>
<organism evidence="1 2">
    <name type="scientific">Syntrophotalea acetylenica</name>
    <name type="common">Pelobacter acetylenicus</name>
    <dbReference type="NCBI Taxonomy" id="29542"/>
    <lineage>
        <taxon>Bacteria</taxon>
        <taxon>Pseudomonadati</taxon>
        <taxon>Thermodesulfobacteriota</taxon>
        <taxon>Desulfuromonadia</taxon>
        <taxon>Desulfuromonadales</taxon>
        <taxon>Syntrophotaleaceae</taxon>
        <taxon>Syntrophotalea</taxon>
    </lineage>
</organism>
<gene>
    <name evidence="1" type="ORF">A7E75_13525</name>
</gene>
<dbReference type="GO" id="GO:0005737">
    <property type="term" value="C:cytoplasm"/>
    <property type="evidence" value="ECO:0007669"/>
    <property type="project" value="TreeGrafter"/>
</dbReference>
<accession>A0A1L3GJ27</accession>
<sequence length="345" mass="40149">MKIAIHAGEGDFSKRWIDYCQEKKLVFEIVDCFDSDIIDTLRDFDILLWHWRWIHPESQLAARQIVASIDKMNIVNYPNLNTCWHYDDKLGQKYLLESISAPTIKTWVFYDKKKALKWINETEFPKVFKLRCGSASVNVSLVKNKKEAIKLCTKAFHNGFIPRGSYFSDTKTKIKTIKNRRMLFEKIKRIPQSLQHIAASNRVIPRQIGYVYFQEFLPGNDCDLRMTILGGKAFGVMRKTRENDFRASGSGVVIHDPAKVDLRCVKIAFETARKIGAQSLAFDFLWDRDGQPRIAEMSYCFPERGVKGCPGWWDENLGWHEGSLYPQDLILESMVDEYQRKITRT</sequence>
<dbReference type="InterPro" id="IPR013815">
    <property type="entry name" value="ATP_grasp_subdomain_1"/>
</dbReference>
<dbReference type="RefSeq" id="WP_072287761.1">
    <property type="nucleotide sequence ID" value="NZ_CP015455.1"/>
</dbReference>
<dbReference type="Proteomes" id="UP000182264">
    <property type="component" value="Chromosome"/>
</dbReference>
<reference evidence="1 2" key="1">
    <citation type="journal article" date="2017" name="Genome Announc.">
        <title>Complete Genome Sequences of Two Acetylene-Fermenting Pelobacter acetylenicus Strains.</title>
        <authorList>
            <person name="Sutton J.M."/>
            <person name="Baesman S.M."/>
            <person name="Fierst J.L."/>
            <person name="Poret-Peterson A.T."/>
            <person name="Oremland R.S."/>
            <person name="Dunlap D.S."/>
            <person name="Akob D.M."/>
        </authorList>
    </citation>
    <scope>NUCLEOTIDE SEQUENCE [LARGE SCALE GENOMIC DNA]</scope>
    <source>
        <strain evidence="1 2">DSM 3247</strain>
    </source>
</reference>
<protein>
    <recommendedName>
        <fullName evidence="3">ATP-grasp domain-containing protein</fullName>
    </recommendedName>
</protein>
<dbReference type="Gene3D" id="3.30.470.20">
    <property type="entry name" value="ATP-grasp fold, B domain"/>
    <property type="match status" value="1"/>
</dbReference>
<dbReference type="GO" id="GO:0016879">
    <property type="term" value="F:ligase activity, forming carbon-nitrogen bonds"/>
    <property type="evidence" value="ECO:0007669"/>
    <property type="project" value="TreeGrafter"/>
</dbReference>
<dbReference type="KEGG" id="pace:A6070_07560"/>
<dbReference type="PANTHER" id="PTHR21621:SF0">
    <property type="entry name" value="BETA-CITRYLGLUTAMATE SYNTHASE B-RELATED"/>
    <property type="match status" value="1"/>
</dbReference>
<dbReference type="Gene3D" id="3.30.1490.20">
    <property type="entry name" value="ATP-grasp fold, A domain"/>
    <property type="match status" value="1"/>
</dbReference>
<evidence type="ECO:0000313" key="2">
    <source>
        <dbReference type="Proteomes" id="UP000182264"/>
    </source>
</evidence>
<proteinExistence type="predicted"/>
<evidence type="ECO:0000313" key="1">
    <source>
        <dbReference type="EMBL" id="APG25914.1"/>
    </source>
</evidence>
<dbReference type="PANTHER" id="PTHR21621">
    <property type="entry name" value="RIBOSOMAL PROTEIN S6 MODIFICATION PROTEIN"/>
    <property type="match status" value="1"/>
</dbReference>
<dbReference type="GO" id="GO:0005524">
    <property type="term" value="F:ATP binding"/>
    <property type="evidence" value="ECO:0007669"/>
    <property type="project" value="InterPro"/>
</dbReference>
<dbReference type="AlphaFoldDB" id="A0A1L3GJ27"/>
<keyword evidence="2" id="KW-1185">Reference proteome</keyword>
<dbReference type="EMBL" id="CP015518">
    <property type="protein sequence ID" value="APG25914.1"/>
    <property type="molecule type" value="Genomic_DNA"/>
</dbReference>